<feature type="transmembrane region" description="Helical" evidence="6">
    <location>
        <begin position="695"/>
        <end position="715"/>
    </location>
</feature>
<evidence type="ECO:0000256" key="5">
    <source>
        <dbReference type="ARBA" id="ARBA00023136"/>
    </source>
</evidence>
<name>A0A1A8TM99_9GAMM</name>
<keyword evidence="3 6" id="KW-0812">Transmembrane</keyword>
<accession>A0A1A8TM99</accession>
<dbReference type="GO" id="GO:0005886">
    <property type="term" value="C:plasma membrane"/>
    <property type="evidence" value="ECO:0007669"/>
    <property type="project" value="UniProtKB-SubCell"/>
</dbReference>
<proteinExistence type="predicted"/>
<dbReference type="AlphaFoldDB" id="A0A1A8TM99"/>
<dbReference type="PANTHER" id="PTHR30287:SF1">
    <property type="entry name" value="INNER MEMBRANE PROTEIN"/>
    <property type="match status" value="1"/>
</dbReference>
<dbReference type="Pfam" id="PF02687">
    <property type="entry name" value="FtsX"/>
    <property type="match status" value="2"/>
</dbReference>
<evidence type="ECO:0000256" key="1">
    <source>
        <dbReference type="ARBA" id="ARBA00004651"/>
    </source>
</evidence>
<dbReference type="Proteomes" id="UP000092544">
    <property type="component" value="Unassembled WGS sequence"/>
</dbReference>
<evidence type="ECO:0000256" key="4">
    <source>
        <dbReference type="ARBA" id="ARBA00022989"/>
    </source>
</evidence>
<feature type="transmembrane region" description="Helical" evidence="6">
    <location>
        <begin position="387"/>
        <end position="408"/>
    </location>
</feature>
<evidence type="ECO:0000313" key="9">
    <source>
        <dbReference type="EMBL" id="SBS33990.1"/>
    </source>
</evidence>
<keyword evidence="5 6" id="KW-0472">Membrane</keyword>
<dbReference type="InterPro" id="IPR025857">
    <property type="entry name" value="MacB_PCD"/>
</dbReference>
<dbReference type="InterPro" id="IPR003838">
    <property type="entry name" value="ABC3_permease_C"/>
</dbReference>
<evidence type="ECO:0000259" key="7">
    <source>
        <dbReference type="Pfam" id="PF02687"/>
    </source>
</evidence>
<evidence type="ECO:0000256" key="3">
    <source>
        <dbReference type="ARBA" id="ARBA00022692"/>
    </source>
</evidence>
<reference evidence="9 10" key="1">
    <citation type="submission" date="2016-06" db="EMBL/GenBank/DDBJ databases">
        <authorList>
            <person name="Kjaerup R.B."/>
            <person name="Dalgaard T.S."/>
            <person name="Juul-Madsen H.R."/>
        </authorList>
    </citation>
    <scope>NUCLEOTIDE SEQUENCE [LARGE SCALE GENOMIC DNA]</scope>
    <source>
        <strain evidence="9 10">CECT 8886</strain>
    </source>
</reference>
<feature type="transmembrane region" description="Helical" evidence="6">
    <location>
        <begin position="347"/>
        <end position="366"/>
    </location>
</feature>
<dbReference type="RefSeq" id="WP_067017685.1">
    <property type="nucleotide sequence ID" value="NZ_FLOB01000007.1"/>
</dbReference>
<keyword evidence="4 6" id="KW-1133">Transmembrane helix</keyword>
<feature type="domain" description="MacB-like periplasmic core" evidence="8">
    <location>
        <begin position="21"/>
        <end position="221"/>
    </location>
</feature>
<feature type="transmembrane region" description="Helical" evidence="6">
    <location>
        <begin position="742"/>
        <end position="762"/>
    </location>
</feature>
<dbReference type="Pfam" id="PF12704">
    <property type="entry name" value="MacB_PCD"/>
    <property type="match status" value="1"/>
</dbReference>
<feature type="transmembrane region" description="Helical" evidence="6">
    <location>
        <begin position="782"/>
        <end position="803"/>
    </location>
</feature>
<feature type="domain" description="ABC3 transporter permease C-terminal" evidence="7">
    <location>
        <begin position="699"/>
        <end position="812"/>
    </location>
</feature>
<evidence type="ECO:0000259" key="8">
    <source>
        <dbReference type="Pfam" id="PF12704"/>
    </source>
</evidence>
<feature type="transmembrane region" description="Helical" evidence="6">
    <location>
        <begin position="464"/>
        <end position="483"/>
    </location>
</feature>
<comment type="subcellular location">
    <subcellularLocation>
        <location evidence="1">Cell membrane</location>
        <topology evidence="1">Multi-pass membrane protein</topology>
    </subcellularLocation>
</comment>
<feature type="transmembrane region" description="Helical" evidence="6">
    <location>
        <begin position="305"/>
        <end position="327"/>
    </location>
</feature>
<gene>
    <name evidence="9" type="ORF">MSP8886_02919</name>
</gene>
<dbReference type="PANTHER" id="PTHR30287">
    <property type="entry name" value="MEMBRANE COMPONENT OF PREDICTED ABC SUPERFAMILY METABOLITE UPTAKE TRANSPORTER"/>
    <property type="match status" value="1"/>
</dbReference>
<feature type="transmembrane region" description="Helical" evidence="6">
    <location>
        <begin position="414"/>
        <end position="435"/>
    </location>
</feature>
<keyword evidence="2" id="KW-1003">Cell membrane</keyword>
<dbReference type="EMBL" id="FLOB01000007">
    <property type="protein sequence ID" value="SBS33990.1"/>
    <property type="molecule type" value="Genomic_DNA"/>
</dbReference>
<dbReference type="OrthoDB" id="5292592at2"/>
<feature type="domain" description="ABC3 transporter permease C-terminal" evidence="7">
    <location>
        <begin position="257"/>
        <end position="374"/>
    </location>
</feature>
<sequence length="819" mass="88839">MNFAWRFMRKEMRSTDVVTLLVALVIAIGTVTAISLFIDRLRLSFEQESASLLAADRVVRSDQVIPPSWRQKAESLKLSVAERASFSTMVFANDKLQLSQVSAVTNSYPLKGRFLIDSKLFGQGIKSSESPKPGFIWISSRLASLLGVTIGQKVEVGDKTLTVSKYLVLDPGASSSAFSISPRAMMNKADLAATNVIIPGSRVRYSLLVAGEASSLNALQAWLAPKLTDGQRWISPKQRGERIGETINRAESFLLLAGTLAVVLSGVAMALASSRYVKRHLMQVAVLKTLGATPKTLSRLFLLQLLFLFVIGAVLGLAFGWIVQNMIAALLSSLVTTALPEPELWKMWLGVATGLISLVTFCLPLMRRLIRISPLSVLQPSARVEQGSVMLYLIGFAGMYALMCLYTQGVMLPTIMVVAMVGIGLVVSVLGWVMFKFGRSVTAGATSGWQIGLAALYRRLVPNLFQLLVFTLIIMLGLVLVGIKTSLIADWQKQLPADAPNHYLFNVQANQIAPINQMSHTLKIASSSWYPMVRGRITQVNGEQVSKLYPDDKPEPELFERAMNLTWAEQVGEGNKVVAGDFAANGLSVEEKVAKEAGLKLGDKLTINIGGVFHTLPITSLRSVDWSSMRPNFYVIVPKSVLNDSPANYVSSYFVKPSQAQAFYHAMSTFPTVSILNVGDILKQIQSIIAQLSQAIQLVLVCILAAGGLVLLASVRSTLEERMEEGALLRVLGARGALVRQALIIEFACLGVFAGGIAAMGAEASLYGVQVYIFNSEPSWHPMLWLLGPGAGALLITAVGVFASRTVLKVPPMHLLRGI</sequence>
<feature type="transmembrane region" description="Helical" evidence="6">
    <location>
        <begin position="253"/>
        <end position="272"/>
    </location>
</feature>
<keyword evidence="10" id="KW-1185">Reference proteome</keyword>
<organism evidence="9 10">
    <name type="scientific">Marinomonas spartinae</name>
    <dbReference type="NCBI Taxonomy" id="1792290"/>
    <lineage>
        <taxon>Bacteria</taxon>
        <taxon>Pseudomonadati</taxon>
        <taxon>Pseudomonadota</taxon>
        <taxon>Gammaproteobacteria</taxon>
        <taxon>Oceanospirillales</taxon>
        <taxon>Oceanospirillaceae</taxon>
        <taxon>Marinomonas</taxon>
    </lineage>
</organism>
<evidence type="ECO:0000256" key="2">
    <source>
        <dbReference type="ARBA" id="ARBA00022475"/>
    </source>
</evidence>
<protein>
    <submittedName>
        <fullName evidence="9">FtsX-like permease family protein</fullName>
    </submittedName>
</protein>
<dbReference type="STRING" id="1792290.MSP8886_02919"/>
<dbReference type="InterPro" id="IPR038766">
    <property type="entry name" value="Membrane_comp_ABC_pdt"/>
</dbReference>
<evidence type="ECO:0000256" key="6">
    <source>
        <dbReference type="SAM" id="Phobius"/>
    </source>
</evidence>
<evidence type="ECO:0000313" key="10">
    <source>
        <dbReference type="Proteomes" id="UP000092544"/>
    </source>
</evidence>